<dbReference type="HOGENOM" id="CLU_399675_0_0_1"/>
<evidence type="ECO:0000313" key="5">
    <source>
        <dbReference type="EMBL" id="CAR25328.1"/>
    </source>
</evidence>
<reference evidence="5 6" key="1">
    <citation type="journal article" date="2009" name="Genome Res.">
        <title>Comparative genomics of protoploid Saccharomycetaceae.</title>
        <authorList>
            <consortium name="The Genolevures Consortium"/>
            <person name="Souciet J.-L."/>
            <person name="Dujon B."/>
            <person name="Gaillardin C."/>
            <person name="Johnston M."/>
            <person name="Baret P.V."/>
            <person name="Cliften P."/>
            <person name="Sherman D.J."/>
            <person name="Weissenbach J."/>
            <person name="Westhof E."/>
            <person name="Wincker P."/>
            <person name="Jubin C."/>
            <person name="Poulain J."/>
            <person name="Barbe V."/>
            <person name="Segurens B."/>
            <person name="Artiguenave F."/>
            <person name="Anthouard V."/>
            <person name="Vacherie B."/>
            <person name="Val M.-E."/>
            <person name="Fulton R.S."/>
            <person name="Minx P."/>
            <person name="Wilson R."/>
            <person name="Durrens P."/>
            <person name="Jean G."/>
            <person name="Marck C."/>
            <person name="Martin T."/>
            <person name="Nikolski M."/>
            <person name="Rolland T."/>
            <person name="Seret M.-L."/>
            <person name="Casaregola S."/>
            <person name="Despons L."/>
            <person name="Fairhead C."/>
            <person name="Fischer G."/>
            <person name="Lafontaine I."/>
            <person name="Leh V."/>
            <person name="Lemaire M."/>
            <person name="de Montigny J."/>
            <person name="Neuveglise C."/>
            <person name="Thierry A."/>
            <person name="Blanc-Lenfle I."/>
            <person name="Bleykasten C."/>
            <person name="Diffels J."/>
            <person name="Fritsch E."/>
            <person name="Frangeul L."/>
            <person name="Goeffon A."/>
            <person name="Jauniaux N."/>
            <person name="Kachouri-Lafond R."/>
            <person name="Payen C."/>
            <person name="Potier S."/>
            <person name="Pribylova L."/>
            <person name="Ozanne C."/>
            <person name="Richard G.-F."/>
            <person name="Sacerdot C."/>
            <person name="Straub M.-L."/>
            <person name="Talla E."/>
        </authorList>
    </citation>
    <scope>NUCLEOTIDE SEQUENCE [LARGE SCALE GENOMIC DNA]</scope>
    <source>
        <strain evidence="6">ATCC 56472 / CBS 6340 / NRRL Y-8284</strain>
    </source>
</reference>
<feature type="region of interest" description="Disordered" evidence="3">
    <location>
        <begin position="489"/>
        <end position="528"/>
    </location>
</feature>
<protein>
    <submittedName>
        <fullName evidence="5">KLTH0G16852p</fullName>
    </submittedName>
</protein>
<dbReference type="GeneID" id="8294054"/>
<dbReference type="STRING" id="559295.C5DNG7"/>
<dbReference type="RefSeq" id="XP_002555765.1">
    <property type="nucleotide sequence ID" value="XM_002555719.1"/>
</dbReference>
<dbReference type="OrthoDB" id="5427633at2759"/>
<name>C5DNG7_LACTC</name>
<dbReference type="OMA" id="YGVTICY"/>
<evidence type="ECO:0000259" key="4">
    <source>
        <dbReference type="Pfam" id="PF04825"/>
    </source>
</evidence>
<dbReference type="CDD" id="cd21790">
    <property type="entry name" value="Rad21_Rec8_M_ScRec8p-like"/>
    <property type="match status" value="1"/>
</dbReference>
<dbReference type="GO" id="GO:0008278">
    <property type="term" value="C:cohesin complex"/>
    <property type="evidence" value="ECO:0007669"/>
    <property type="project" value="InterPro"/>
</dbReference>
<comment type="subcellular location">
    <subcellularLocation>
        <location evidence="1">Nucleus</location>
    </subcellularLocation>
</comment>
<dbReference type="GO" id="GO:0007062">
    <property type="term" value="P:sister chromatid cohesion"/>
    <property type="evidence" value="ECO:0007669"/>
    <property type="project" value="InterPro"/>
</dbReference>
<accession>C5DNG7</accession>
<dbReference type="KEGG" id="lth:KLTH0G16852g"/>
<evidence type="ECO:0000313" key="6">
    <source>
        <dbReference type="Proteomes" id="UP000002036"/>
    </source>
</evidence>
<dbReference type="AlphaFoldDB" id="C5DNG7"/>
<evidence type="ECO:0000256" key="3">
    <source>
        <dbReference type="SAM" id="MobiDB-lite"/>
    </source>
</evidence>
<dbReference type="EMBL" id="CU928171">
    <property type="protein sequence ID" value="CAR25328.1"/>
    <property type="molecule type" value="Genomic_DNA"/>
</dbReference>
<feature type="domain" description="Rad21/Rec8-like protein N-terminal" evidence="4">
    <location>
        <begin position="17"/>
        <end position="107"/>
    </location>
</feature>
<dbReference type="FunCoup" id="C5DNG7">
    <property type="interactions" value="158"/>
</dbReference>
<dbReference type="InParanoid" id="C5DNG7"/>
<dbReference type="PANTHER" id="PTHR12585:SF51">
    <property type="entry name" value="MEIOTIC RECOMBINATION PROTEIN REC8"/>
    <property type="match status" value="1"/>
</dbReference>
<sequence>MDLSNQQRLQLQRSNAHLDAYSGVTTVWLLSTLGGSRNTKAVGVNKRDIMSLSIPKTCEVLLQKKSDYTLRSASNLLYGVTVCYGRKTDYVLADIVSVKSQLQRQLLETVDRRGRILAQNATPTTIFDGVNEYRSLLEFQKFQSAFHQQRRSSAALLVDDPLFDINQTRDISFLLGKGHETNNSASSIHQRDIMDELKNGYSHETGAHAPFFEKQRLYADHEDLSALNADIHLDFDDVMSDVEMGSAKSSDGRNSERGDRAGFELSFDTGHIEPSENIEVPDLDIQLLGAADVDGNTKRVYPATDLEKDVIVKKKSKSAFSSGSLVRLKLDDRIGLPTETLRENNEHYCDVMDAQAHPRIKTHRKSTHEENWREVVFGQGQSPFLRFCFEEVLLKPALQNPQDTSSSSIDFIERGRQKMRSLPSSRSSSSAMSTERGRKQGPADLSKVGSGSGNNLFDLPELEQIDEDLEARYYSDDLDNDIMKIDLHLPPSSFGRSSSKTDGGTKDHIDELRHVHTERRLNRDGTLQSIEDYRDGSNQSEQHNKSKEKQIQSQALDNQSRRLFEYVLERASIVGKTTRTHPPFERKLLFEDLIPSNISRKHPDYSSEDGLSSVSRKICANAFLSLLQLASKANIDLHSFHSDTSLKTLGGDDIVIYV</sequence>
<feature type="compositionally biased region" description="Basic and acidic residues" evidence="3">
    <location>
        <begin position="503"/>
        <end position="523"/>
    </location>
</feature>
<feature type="compositionally biased region" description="Low complexity" evidence="3">
    <location>
        <begin position="420"/>
        <end position="434"/>
    </location>
</feature>
<dbReference type="InterPro" id="IPR039781">
    <property type="entry name" value="Rad21/Rec8-like"/>
</dbReference>
<keyword evidence="6" id="KW-1185">Reference proteome</keyword>
<dbReference type="Proteomes" id="UP000002036">
    <property type="component" value="Chromosome G"/>
</dbReference>
<dbReference type="Pfam" id="PF04825">
    <property type="entry name" value="Rad21_Rec8_N"/>
    <property type="match status" value="1"/>
</dbReference>
<dbReference type="eggNOG" id="ENOG502QWJ1">
    <property type="taxonomic scope" value="Eukaryota"/>
</dbReference>
<feature type="region of interest" description="Disordered" evidence="3">
    <location>
        <begin position="416"/>
        <end position="459"/>
    </location>
</feature>
<dbReference type="PANTHER" id="PTHR12585">
    <property type="entry name" value="SCC1 / RAD21 FAMILY MEMBER"/>
    <property type="match status" value="1"/>
</dbReference>
<evidence type="ECO:0000256" key="1">
    <source>
        <dbReference type="ARBA" id="ARBA00004123"/>
    </source>
</evidence>
<feature type="region of interest" description="Disordered" evidence="3">
    <location>
        <begin position="535"/>
        <end position="554"/>
    </location>
</feature>
<evidence type="ECO:0000256" key="2">
    <source>
        <dbReference type="ARBA" id="ARBA00023242"/>
    </source>
</evidence>
<dbReference type="InterPro" id="IPR006910">
    <property type="entry name" value="Rad21_Rec8_N"/>
</dbReference>
<dbReference type="GO" id="GO:0006302">
    <property type="term" value="P:double-strand break repair"/>
    <property type="evidence" value="ECO:0007669"/>
    <property type="project" value="TreeGrafter"/>
</dbReference>
<keyword evidence="2" id="KW-0539">Nucleus</keyword>
<gene>
    <name evidence="5" type="ordered locus">KLTH0G16852g</name>
</gene>
<dbReference type="GO" id="GO:0005634">
    <property type="term" value="C:nucleus"/>
    <property type="evidence" value="ECO:0007669"/>
    <property type="project" value="UniProtKB-SubCell"/>
</dbReference>
<organism evidence="5 6">
    <name type="scientific">Lachancea thermotolerans (strain ATCC 56472 / CBS 6340 / NRRL Y-8284)</name>
    <name type="common">Yeast</name>
    <name type="synonym">Kluyveromyces thermotolerans</name>
    <dbReference type="NCBI Taxonomy" id="559295"/>
    <lineage>
        <taxon>Eukaryota</taxon>
        <taxon>Fungi</taxon>
        <taxon>Dikarya</taxon>
        <taxon>Ascomycota</taxon>
        <taxon>Saccharomycotina</taxon>
        <taxon>Saccharomycetes</taxon>
        <taxon>Saccharomycetales</taxon>
        <taxon>Saccharomycetaceae</taxon>
        <taxon>Lachancea</taxon>
    </lineage>
</organism>
<dbReference type="GO" id="GO:0003682">
    <property type="term" value="F:chromatin binding"/>
    <property type="evidence" value="ECO:0007669"/>
    <property type="project" value="TreeGrafter"/>
</dbReference>
<proteinExistence type="predicted"/>